<reference evidence="4 5" key="1">
    <citation type="submission" date="2018-07" db="EMBL/GenBank/DDBJ databases">
        <title>Pedobacter sp. nov., isolated from soil.</title>
        <authorList>
            <person name="Zhou L.Y."/>
            <person name="Du Z.J."/>
        </authorList>
    </citation>
    <scope>NUCLEOTIDE SEQUENCE [LARGE SCALE GENOMIC DNA]</scope>
    <source>
        <strain evidence="4 5">JDX94</strain>
    </source>
</reference>
<dbReference type="InterPro" id="IPR001765">
    <property type="entry name" value="Carbonic_anhydrase"/>
</dbReference>
<dbReference type="NCBIfam" id="NF011765">
    <property type="entry name" value="PRK15219.1"/>
    <property type="match status" value="1"/>
</dbReference>
<protein>
    <submittedName>
        <fullName evidence="4">Carbonic anhydrase</fullName>
    </submittedName>
</protein>
<evidence type="ECO:0000256" key="2">
    <source>
        <dbReference type="PIRSR" id="PIRSR601765-1"/>
    </source>
</evidence>
<dbReference type="SMART" id="SM00947">
    <property type="entry name" value="Pro_CA"/>
    <property type="match status" value="1"/>
</dbReference>
<dbReference type="PANTHER" id="PTHR11002">
    <property type="entry name" value="CARBONIC ANHYDRASE"/>
    <property type="match status" value="1"/>
</dbReference>
<evidence type="ECO:0000313" key="5">
    <source>
        <dbReference type="Proteomes" id="UP000253961"/>
    </source>
</evidence>
<comment type="caution">
    <text evidence="4">The sequence shown here is derived from an EMBL/GenBank/DDBJ whole genome shotgun (WGS) entry which is preliminary data.</text>
</comment>
<proteinExistence type="inferred from homology"/>
<keyword evidence="3" id="KW-0732">Signal</keyword>
<dbReference type="SUPFAM" id="SSF53056">
    <property type="entry name" value="beta-carbonic anhydrase, cab"/>
    <property type="match status" value="1"/>
</dbReference>
<evidence type="ECO:0000313" key="4">
    <source>
        <dbReference type="EMBL" id="RDC56348.1"/>
    </source>
</evidence>
<dbReference type="InterPro" id="IPR036874">
    <property type="entry name" value="Carbonic_anhydrase_sf"/>
</dbReference>
<feature type="binding site" evidence="2">
    <location>
        <position position="110"/>
    </location>
    <ligand>
        <name>Zn(2+)</name>
        <dbReference type="ChEBI" id="CHEBI:29105"/>
    </ligand>
</feature>
<dbReference type="OrthoDB" id="9797527at2"/>
<dbReference type="GO" id="GO:0008270">
    <property type="term" value="F:zinc ion binding"/>
    <property type="evidence" value="ECO:0007669"/>
    <property type="project" value="InterPro"/>
</dbReference>
<feature type="binding site" evidence="2">
    <location>
        <position position="112"/>
    </location>
    <ligand>
        <name>Zn(2+)</name>
        <dbReference type="ChEBI" id="CHEBI:29105"/>
    </ligand>
</feature>
<dbReference type="RefSeq" id="WP_115403076.1">
    <property type="nucleotide sequence ID" value="NZ_QPKV01000004.1"/>
</dbReference>
<name>A0A369Q1Y9_9SPHI</name>
<feature type="binding site" evidence="2">
    <location>
        <position position="166"/>
    </location>
    <ligand>
        <name>Zn(2+)</name>
        <dbReference type="ChEBI" id="CHEBI:29105"/>
    </ligand>
</feature>
<feature type="chain" id="PRO_5017076713" evidence="3">
    <location>
        <begin position="21"/>
        <end position="257"/>
    </location>
</feature>
<dbReference type="AlphaFoldDB" id="A0A369Q1Y9"/>
<comment type="cofactor">
    <cofactor evidence="2">
        <name>Zn(2+)</name>
        <dbReference type="ChEBI" id="CHEBI:29105"/>
    </cofactor>
    <text evidence="2">Binds 1 zinc ion per subunit.</text>
</comment>
<evidence type="ECO:0000256" key="3">
    <source>
        <dbReference type="SAM" id="SignalP"/>
    </source>
</evidence>
<feature type="binding site" evidence="2">
    <location>
        <position position="163"/>
    </location>
    <ligand>
        <name>Zn(2+)</name>
        <dbReference type="ChEBI" id="CHEBI:29105"/>
    </ligand>
</feature>
<sequence length="257" mass="28156">MKRITTNFLCILMLSAFLFSCGNNTSKEQVAASTDSTSVHETVEIDSNDVLENKVLTKVQQDALKPADVLELLKEGNIDFVEDRLTVRNNSERVRQAALGQYPKAVVLSCIDSRIPVEDVFHRGIGDIFVGRVAGNVINDDQLGSMEYGCKVSGAKVILILGHEHCGAIKSAIDDVKLGNITTLLSKIKPAVTTTKFDGERTSKNDAFLHAVCIENVKMIVENIRKKSPTLAEMEKNKEILIQGAVYAMDSGKVTFL</sequence>
<organism evidence="4 5">
    <name type="scientific">Pedobacter chinensis</name>
    <dbReference type="NCBI Taxonomy" id="2282421"/>
    <lineage>
        <taxon>Bacteria</taxon>
        <taxon>Pseudomonadati</taxon>
        <taxon>Bacteroidota</taxon>
        <taxon>Sphingobacteriia</taxon>
        <taxon>Sphingobacteriales</taxon>
        <taxon>Sphingobacteriaceae</taxon>
        <taxon>Pedobacter</taxon>
    </lineage>
</organism>
<accession>A0A369Q1Y9</accession>
<dbReference type="PANTHER" id="PTHR11002:SF79">
    <property type="entry name" value="CARBONIC ANHYDRASE 2"/>
    <property type="match status" value="1"/>
</dbReference>
<keyword evidence="2" id="KW-0479">Metal-binding</keyword>
<feature type="signal peptide" evidence="3">
    <location>
        <begin position="1"/>
        <end position="20"/>
    </location>
</feature>
<dbReference type="Pfam" id="PF00484">
    <property type="entry name" value="Pro_CA"/>
    <property type="match status" value="1"/>
</dbReference>
<gene>
    <name evidence="4" type="ORF">DU508_12140</name>
</gene>
<keyword evidence="2" id="KW-0862">Zinc</keyword>
<dbReference type="EMBL" id="QPKV01000004">
    <property type="protein sequence ID" value="RDC56348.1"/>
    <property type="molecule type" value="Genomic_DNA"/>
</dbReference>
<dbReference type="GO" id="GO:0004089">
    <property type="term" value="F:carbonate dehydratase activity"/>
    <property type="evidence" value="ECO:0007669"/>
    <property type="project" value="InterPro"/>
</dbReference>
<keyword evidence="5" id="KW-1185">Reference proteome</keyword>
<dbReference type="CDD" id="cd03378">
    <property type="entry name" value="beta_CA_cladeC"/>
    <property type="match status" value="1"/>
</dbReference>
<evidence type="ECO:0000256" key="1">
    <source>
        <dbReference type="ARBA" id="ARBA00006217"/>
    </source>
</evidence>
<dbReference type="Gene3D" id="3.40.1050.10">
    <property type="entry name" value="Carbonic anhydrase"/>
    <property type="match status" value="1"/>
</dbReference>
<comment type="similarity">
    <text evidence="1">Belongs to the beta-class carbonic anhydrase family.</text>
</comment>
<dbReference type="PROSITE" id="PS51257">
    <property type="entry name" value="PROKAR_LIPOPROTEIN"/>
    <property type="match status" value="1"/>
</dbReference>
<dbReference type="Proteomes" id="UP000253961">
    <property type="component" value="Unassembled WGS sequence"/>
</dbReference>